<feature type="compositionally biased region" description="Gly residues" evidence="1">
    <location>
        <begin position="271"/>
        <end position="280"/>
    </location>
</feature>
<feature type="region of interest" description="Disordered" evidence="1">
    <location>
        <begin position="239"/>
        <end position="280"/>
    </location>
</feature>
<feature type="compositionally biased region" description="Low complexity" evidence="1">
    <location>
        <begin position="259"/>
        <end position="270"/>
    </location>
</feature>
<feature type="region of interest" description="Disordered" evidence="1">
    <location>
        <begin position="144"/>
        <end position="196"/>
    </location>
</feature>
<reference evidence="2" key="1">
    <citation type="submission" date="2015-04" db="UniProtKB">
        <authorList>
            <consortium name="EnsemblPlants"/>
        </authorList>
    </citation>
    <scope>IDENTIFICATION</scope>
</reference>
<evidence type="ECO:0000313" key="3">
    <source>
        <dbReference type="Proteomes" id="UP000026961"/>
    </source>
</evidence>
<reference evidence="2" key="2">
    <citation type="submission" date="2018-05" db="EMBL/GenBank/DDBJ databases">
        <title>OgluRS3 (Oryza glumaepatula Reference Sequence Version 3).</title>
        <authorList>
            <person name="Zhang J."/>
            <person name="Kudrna D."/>
            <person name="Lee S."/>
            <person name="Talag J."/>
            <person name="Welchert J."/>
            <person name="Wing R.A."/>
        </authorList>
    </citation>
    <scope>NUCLEOTIDE SEQUENCE [LARGE SCALE GENOMIC DNA]</scope>
</reference>
<dbReference type="EnsemblPlants" id="OGLUM11G11620.1">
    <property type="protein sequence ID" value="OGLUM11G11620.1"/>
    <property type="gene ID" value="OGLUM11G11620"/>
</dbReference>
<dbReference type="Proteomes" id="UP000026961">
    <property type="component" value="Chromosome 11"/>
</dbReference>
<sequence length="280" mass="29761">MKFLPQIEANQAGLDRRNPPRYGKKRKGRLPPPCRRAREQLIGESDQAKTKGNRSAEDTAAQHAQETPLAAQALLRPPPRSRRVAGATVTTTKRRGKPAGNAHSRREGNGDRGFGVAVVGTGGGGGGATAQCCYRRMLVRGGTKWAPTTTGGDGGRQPRTTKSAGGELSVELRARHGNQRRGPAVRHGGEEATVEEPKQVEPLPLLWIGAEIITVFPRVLLPLQPCRIRDGAIRASFASTSGGQRPDELPAARSRSCPTRGRNVGTVVGSTGSGYGRSPH</sequence>
<keyword evidence="3" id="KW-1185">Reference proteome</keyword>
<accession>A0A0E0BIK8</accession>
<name>A0A0E0BIK8_9ORYZ</name>
<evidence type="ECO:0000256" key="1">
    <source>
        <dbReference type="SAM" id="MobiDB-lite"/>
    </source>
</evidence>
<dbReference type="AlphaFoldDB" id="A0A0E0BIK8"/>
<feature type="region of interest" description="Disordered" evidence="1">
    <location>
        <begin position="1"/>
        <end position="114"/>
    </location>
</feature>
<feature type="compositionally biased region" description="Basic and acidic residues" evidence="1">
    <location>
        <begin position="187"/>
        <end position="196"/>
    </location>
</feature>
<protein>
    <submittedName>
        <fullName evidence="2">Uncharacterized protein</fullName>
    </submittedName>
</protein>
<evidence type="ECO:0000313" key="2">
    <source>
        <dbReference type="EnsemblPlants" id="OGLUM11G11620.1"/>
    </source>
</evidence>
<proteinExistence type="predicted"/>
<organism evidence="2">
    <name type="scientific">Oryza glumipatula</name>
    <dbReference type="NCBI Taxonomy" id="40148"/>
    <lineage>
        <taxon>Eukaryota</taxon>
        <taxon>Viridiplantae</taxon>
        <taxon>Streptophyta</taxon>
        <taxon>Embryophyta</taxon>
        <taxon>Tracheophyta</taxon>
        <taxon>Spermatophyta</taxon>
        <taxon>Magnoliopsida</taxon>
        <taxon>Liliopsida</taxon>
        <taxon>Poales</taxon>
        <taxon>Poaceae</taxon>
        <taxon>BOP clade</taxon>
        <taxon>Oryzoideae</taxon>
        <taxon>Oryzeae</taxon>
        <taxon>Oryzinae</taxon>
        <taxon>Oryza</taxon>
    </lineage>
</organism>
<dbReference type="HOGENOM" id="CLU_995264_0_0_1"/>
<dbReference type="Gramene" id="OGLUM11G11620.1">
    <property type="protein sequence ID" value="OGLUM11G11620.1"/>
    <property type="gene ID" value="OGLUM11G11620"/>
</dbReference>
<feature type="compositionally biased region" description="Basic and acidic residues" evidence="1">
    <location>
        <begin position="36"/>
        <end position="57"/>
    </location>
</feature>